<feature type="region of interest" description="Disordered" evidence="6">
    <location>
        <begin position="678"/>
        <end position="706"/>
    </location>
</feature>
<dbReference type="InterPro" id="IPR054319">
    <property type="entry name" value="PspC-rel_ToastRack"/>
</dbReference>
<evidence type="ECO:0000259" key="8">
    <source>
        <dbReference type="Pfam" id="PF04024"/>
    </source>
</evidence>
<accession>A0A1M5CD17</accession>
<evidence type="ECO:0000256" key="6">
    <source>
        <dbReference type="SAM" id="MobiDB-lite"/>
    </source>
</evidence>
<keyword evidence="5 7" id="KW-0472">Membrane</keyword>
<feature type="domain" description="Phage shock protein PspC N-terminal" evidence="8">
    <location>
        <begin position="120"/>
        <end position="176"/>
    </location>
</feature>
<feature type="domain" description="PspC-related transmembrane region" evidence="9">
    <location>
        <begin position="325"/>
        <end position="459"/>
    </location>
</feature>
<evidence type="ECO:0000256" key="4">
    <source>
        <dbReference type="ARBA" id="ARBA00022989"/>
    </source>
</evidence>
<proteinExistence type="predicted"/>
<feature type="transmembrane region" description="Helical" evidence="7">
    <location>
        <begin position="399"/>
        <end position="421"/>
    </location>
</feature>
<dbReference type="RefSeq" id="WP_072836030.1">
    <property type="nucleotide sequence ID" value="NZ_FQUU01000012.1"/>
</dbReference>
<dbReference type="Pfam" id="PF22744">
    <property type="entry name" value="Toast-rack_PspC-Cterm"/>
    <property type="match status" value="1"/>
</dbReference>
<sequence>MKKIININLSGRVIPIEDSAYESLQRYIESLRRYFVNEEGRDEIINDIESRIAELMNDKIRKGATAITDGDIQEIITSMGRIEDFEEVDAATGGTGTTGSAQTSSSASYAQAQVKKPKSRLYRDASDKLLGGVCSGIANYMNVDPAVVRLLFAVITFGGFGFGFLIYILLWIILPVRDLDAYEGKRLFRNPDDKVISGVAGGLAAYFDKPAWAIRMIFAAPLLLNIVFGVINSIFFISHRDIFPNLFIGSFTGTFCLAYIILWIVLPEANSPFEKMEMRGEKVDVNRIRQNVKEGMSDFKTRMESWGEEVKTSAQQLSARATDFANTRGRTFAGEVAETARPVARGAGHIIGVLFKAFFIFIAGCITLGLFVGLMVIIFGGVAFWPINNFLWTSGIQKALAWGTLLFFIGVPIVGFMTWLVRRVVRVRSRNRYLGWTFGGLWTIGWVCAVCFAASIAKDLRVYDRTNAIEVPVTSTMNKLTVKVNEPEIRYSGNVWWIHDDNAGWDISDNTMKYNNIKIRLEKSDDSAYHVKYYKYSAGRNLADVQNRASQTIFNIAAQDSTLNLGSGLTINSSSKFRGQGVIVEVQIPVGKKIRFDETLENAYSPWVVRRSVQYRNWGGPRYRVDWDNDDYFDWNVNQDYIMTSDGKLRKPEEVILDQKGVRDIKTSADSLKMKIDERERQNEKDRQRLEQIQDSGTEQNTTKVKAKDDKETFTLITMPFVPLVI</sequence>
<keyword evidence="3 7" id="KW-0812">Transmembrane</keyword>
<feature type="compositionally biased region" description="Basic and acidic residues" evidence="6">
    <location>
        <begin position="678"/>
        <end position="692"/>
    </location>
</feature>
<dbReference type="AlphaFoldDB" id="A0A1M5CD17"/>
<keyword evidence="2" id="KW-1003">Cell membrane</keyword>
<evidence type="ECO:0000313" key="11">
    <source>
        <dbReference type="EMBL" id="SHF52611.1"/>
    </source>
</evidence>
<keyword evidence="4 7" id="KW-1133">Transmembrane helix</keyword>
<evidence type="ECO:0000256" key="3">
    <source>
        <dbReference type="ARBA" id="ARBA00022692"/>
    </source>
</evidence>
<feature type="transmembrane region" description="Helical" evidence="7">
    <location>
        <begin position="216"/>
        <end position="237"/>
    </location>
</feature>
<organism evidence="11 12">
    <name type="scientific">Flavisolibacter ginsengisoli DSM 18119</name>
    <dbReference type="NCBI Taxonomy" id="1121884"/>
    <lineage>
        <taxon>Bacteria</taxon>
        <taxon>Pseudomonadati</taxon>
        <taxon>Bacteroidota</taxon>
        <taxon>Chitinophagia</taxon>
        <taxon>Chitinophagales</taxon>
        <taxon>Chitinophagaceae</taxon>
        <taxon>Flavisolibacter</taxon>
    </lineage>
</organism>
<dbReference type="InterPro" id="IPR052027">
    <property type="entry name" value="PspC"/>
</dbReference>
<feature type="transmembrane region" description="Helical" evidence="7">
    <location>
        <begin position="243"/>
        <end position="266"/>
    </location>
</feature>
<evidence type="ECO:0000256" key="5">
    <source>
        <dbReference type="ARBA" id="ARBA00023136"/>
    </source>
</evidence>
<evidence type="ECO:0000256" key="1">
    <source>
        <dbReference type="ARBA" id="ARBA00004162"/>
    </source>
</evidence>
<evidence type="ECO:0000256" key="2">
    <source>
        <dbReference type="ARBA" id="ARBA00022475"/>
    </source>
</evidence>
<name>A0A1M5CD17_9BACT</name>
<protein>
    <submittedName>
        <fullName evidence="11">Phage shock protein C (PspC) family protein</fullName>
    </submittedName>
</protein>
<feature type="transmembrane region" description="Helical" evidence="7">
    <location>
        <begin position="150"/>
        <end position="176"/>
    </location>
</feature>
<evidence type="ECO:0000256" key="7">
    <source>
        <dbReference type="SAM" id="Phobius"/>
    </source>
</evidence>
<dbReference type="PANTHER" id="PTHR33885:SF3">
    <property type="entry name" value="PHAGE SHOCK PROTEIN C"/>
    <property type="match status" value="1"/>
</dbReference>
<evidence type="ECO:0000259" key="9">
    <source>
        <dbReference type="Pfam" id="PF22571"/>
    </source>
</evidence>
<dbReference type="Pfam" id="PF04024">
    <property type="entry name" value="PspC"/>
    <property type="match status" value="2"/>
</dbReference>
<dbReference type="STRING" id="1121884.SAMN02745131_02881"/>
<feature type="compositionally biased region" description="Polar residues" evidence="6">
    <location>
        <begin position="693"/>
        <end position="704"/>
    </location>
</feature>
<evidence type="ECO:0000313" key="12">
    <source>
        <dbReference type="Proteomes" id="UP000184048"/>
    </source>
</evidence>
<comment type="subcellular location">
    <subcellularLocation>
        <location evidence="1">Cell membrane</location>
        <topology evidence="1">Single-pass membrane protein</topology>
    </subcellularLocation>
</comment>
<feature type="domain" description="PspC-related ToastRack" evidence="10">
    <location>
        <begin position="511"/>
        <end position="603"/>
    </location>
</feature>
<keyword evidence="12" id="KW-1185">Reference proteome</keyword>
<dbReference type="OrthoDB" id="5772680at2"/>
<feature type="domain" description="Phage shock protein PspC N-terminal" evidence="8">
    <location>
        <begin position="185"/>
        <end position="269"/>
    </location>
</feature>
<reference evidence="11 12" key="1">
    <citation type="submission" date="2016-11" db="EMBL/GenBank/DDBJ databases">
        <authorList>
            <person name="Jaros S."/>
            <person name="Januszkiewicz K."/>
            <person name="Wedrychowicz H."/>
        </authorList>
    </citation>
    <scope>NUCLEOTIDE SEQUENCE [LARGE SCALE GENOMIC DNA]</scope>
    <source>
        <strain evidence="11 12">DSM 18119</strain>
    </source>
</reference>
<dbReference type="PANTHER" id="PTHR33885">
    <property type="entry name" value="PHAGE SHOCK PROTEIN C"/>
    <property type="match status" value="1"/>
</dbReference>
<dbReference type="InterPro" id="IPR054321">
    <property type="entry name" value="PspC-rel_TM"/>
</dbReference>
<dbReference type="Pfam" id="PF22571">
    <property type="entry name" value="LiaI-LiaF-TM_PspC"/>
    <property type="match status" value="1"/>
</dbReference>
<dbReference type="Proteomes" id="UP000184048">
    <property type="component" value="Unassembled WGS sequence"/>
</dbReference>
<evidence type="ECO:0000259" key="10">
    <source>
        <dbReference type="Pfam" id="PF22744"/>
    </source>
</evidence>
<dbReference type="InterPro" id="IPR007168">
    <property type="entry name" value="Phageshock_PspC_N"/>
</dbReference>
<feature type="transmembrane region" description="Helical" evidence="7">
    <location>
        <begin position="358"/>
        <end position="387"/>
    </location>
</feature>
<feature type="transmembrane region" description="Helical" evidence="7">
    <location>
        <begin position="433"/>
        <end position="457"/>
    </location>
</feature>
<dbReference type="EMBL" id="FQUU01000012">
    <property type="protein sequence ID" value="SHF52611.1"/>
    <property type="molecule type" value="Genomic_DNA"/>
</dbReference>
<gene>
    <name evidence="11" type="ORF">SAMN02745131_02881</name>
</gene>
<dbReference type="GO" id="GO:0005886">
    <property type="term" value="C:plasma membrane"/>
    <property type="evidence" value="ECO:0007669"/>
    <property type="project" value="UniProtKB-SubCell"/>
</dbReference>